<name>A0ABU3TCY3_9BACT</name>
<dbReference type="Pfam" id="PF07992">
    <property type="entry name" value="Pyr_redox_2"/>
    <property type="match status" value="1"/>
</dbReference>
<reference evidence="4 5" key="1">
    <citation type="submission" date="2023-10" db="EMBL/GenBank/DDBJ databases">
        <title>Hymenobacter endophyticus sp. nov., an isolate from the leaf tissues of wheat.</title>
        <authorList>
            <person name="Dai Y."/>
        </authorList>
    </citation>
    <scope>NUCLEOTIDE SEQUENCE [LARGE SCALE GENOMIC DNA]</scope>
    <source>
        <strain evidence="4 5">ZK17L-C2</strain>
    </source>
</reference>
<organism evidence="4 5">
    <name type="scientific">Hymenobacter endophyticus</name>
    <dbReference type="NCBI Taxonomy" id="3076335"/>
    <lineage>
        <taxon>Bacteria</taxon>
        <taxon>Pseudomonadati</taxon>
        <taxon>Bacteroidota</taxon>
        <taxon>Cytophagia</taxon>
        <taxon>Cytophagales</taxon>
        <taxon>Hymenobacteraceae</taxon>
        <taxon>Hymenobacter</taxon>
    </lineage>
</organism>
<dbReference type="EMBL" id="JAWDJT010000001">
    <property type="protein sequence ID" value="MDU0369150.1"/>
    <property type="molecule type" value="Genomic_DNA"/>
</dbReference>
<evidence type="ECO:0000313" key="4">
    <source>
        <dbReference type="EMBL" id="MDU0369150.1"/>
    </source>
</evidence>
<protein>
    <submittedName>
        <fullName evidence="4">NAD(P)/FAD-dependent oxidoreductase</fullName>
    </submittedName>
</protein>
<feature type="domain" description="FAD/NAD(P)-binding" evidence="3">
    <location>
        <begin position="8"/>
        <end position="286"/>
    </location>
</feature>
<dbReference type="InterPro" id="IPR023753">
    <property type="entry name" value="FAD/NAD-binding_dom"/>
</dbReference>
<dbReference type="Proteomes" id="UP001250698">
    <property type="component" value="Unassembled WGS sequence"/>
</dbReference>
<keyword evidence="5" id="KW-1185">Reference proteome</keyword>
<dbReference type="Gene3D" id="3.50.50.60">
    <property type="entry name" value="FAD/NAD(P)-binding domain"/>
    <property type="match status" value="2"/>
</dbReference>
<comment type="caution">
    <text evidence="4">The sequence shown here is derived from an EMBL/GenBank/DDBJ whole genome shotgun (WGS) entry which is preliminary data.</text>
</comment>
<dbReference type="SUPFAM" id="SSF51905">
    <property type="entry name" value="FAD/NAD(P)-binding domain"/>
    <property type="match status" value="1"/>
</dbReference>
<accession>A0ABU3TCY3</accession>
<dbReference type="RefSeq" id="WP_315996663.1">
    <property type="nucleotide sequence ID" value="NZ_JAWDJT010000001.1"/>
</dbReference>
<evidence type="ECO:0000256" key="1">
    <source>
        <dbReference type="ARBA" id="ARBA00022630"/>
    </source>
</evidence>
<keyword evidence="1" id="KW-0285">Flavoprotein</keyword>
<dbReference type="PRINTS" id="PR00469">
    <property type="entry name" value="PNDRDTASEII"/>
</dbReference>
<evidence type="ECO:0000313" key="5">
    <source>
        <dbReference type="Proteomes" id="UP001250698"/>
    </source>
</evidence>
<dbReference type="PANTHER" id="PTHR48105">
    <property type="entry name" value="THIOREDOXIN REDUCTASE 1-RELATED-RELATED"/>
    <property type="match status" value="1"/>
</dbReference>
<keyword evidence="2" id="KW-0560">Oxidoreductase</keyword>
<proteinExistence type="predicted"/>
<dbReference type="InterPro" id="IPR050097">
    <property type="entry name" value="Ferredoxin-NADP_redctase_2"/>
</dbReference>
<evidence type="ECO:0000256" key="2">
    <source>
        <dbReference type="ARBA" id="ARBA00023002"/>
    </source>
</evidence>
<dbReference type="PRINTS" id="PR00368">
    <property type="entry name" value="FADPNR"/>
</dbReference>
<gene>
    <name evidence="4" type="ORF">ROI90_01985</name>
</gene>
<dbReference type="InterPro" id="IPR036188">
    <property type="entry name" value="FAD/NAD-bd_sf"/>
</dbReference>
<sequence>MEPNSSVEVVIIGGSYAGLAAAMSLGRALRTVLVLDSGQPCNHQTPHSHNFLTQDGETPAAIRAKALAQVLHYPTVQVVEEQAVQAEKTPAGFLVTSASGQLVAAQKLIFATGIEDLMPALPGFAECWGISVLHCPYCHGYEVHGQPLGVLGNGDTGFLQARLIRNWTPQLTLFTNGPSTLSPQQTLQLREAGIRTEEAPLQALHHKRGQLQQVVLHGGRQVPLAALFAHVPFRQHCELPLLLGCTLTESGHLQVDDWQKTSVPGVYAAGDATTPMRTVAVAVAAGTKAGAFVNHELLAL</sequence>
<evidence type="ECO:0000259" key="3">
    <source>
        <dbReference type="Pfam" id="PF07992"/>
    </source>
</evidence>